<dbReference type="InterPro" id="IPR050909">
    <property type="entry name" value="Bact_Autotransporter_VF"/>
</dbReference>
<dbReference type="PANTHER" id="PTHR12338">
    <property type="entry name" value="AUTOTRANSPORTER"/>
    <property type="match status" value="1"/>
</dbReference>
<dbReference type="Proteomes" id="UP000249005">
    <property type="component" value="Chromosome 1"/>
</dbReference>
<dbReference type="KEGG" id="lri:NCTC12151_01550"/>
<dbReference type="Gene3D" id="2.160.20.20">
    <property type="match status" value="1"/>
</dbReference>
<proteinExistence type="predicted"/>
<dbReference type="InterPro" id="IPR012332">
    <property type="entry name" value="Autotransporter_pectin_lyase_C"/>
</dbReference>
<keyword evidence="2" id="KW-0732">Signal</keyword>
<dbReference type="SUPFAM" id="SSF51126">
    <property type="entry name" value="Pectin lyase-like"/>
    <property type="match status" value="1"/>
</dbReference>
<dbReference type="SMART" id="SM00869">
    <property type="entry name" value="Autotransporter"/>
    <property type="match status" value="1"/>
</dbReference>
<feature type="domain" description="Autotransporter" evidence="3">
    <location>
        <begin position="680"/>
        <end position="968"/>
    </location>
</feature>
<evidence type="ECO:0000259" key="3">
    <source>
        <dbReference type="PROSITE" id="PS51208"/>
    </source>
</evidence>
<sequence>MPHEFSTSSLAIMLTSLLFSSHAMATCGSLTASGGDQCSSNTAGDTYSKLTVSDANSLLTLTNSLVTLSKTKEAVSITNGGNVLAQGSFTVDNTVQTYIQKVIEITNGRLNVVGNFTAKSLITSSGNSPDLVSLNGGTLTVGGDAWIEVKQGSTSGFALRSAGDSVLKVSGKTTIVNNNTASSATGALVAAGSSRSEFNDLSVTSKLKESITINESALVTSTGTTSLTTASPGGSGIWFGGTSLLSLGESASVNQALEADRSIGQINIGQNATVKAAKGIKILGTTPHVNITVKGSVDSMNPSFFGNQSIEGNTGIEVVRIDGGSLRGNIDLSRGNDAIYLTSGLLETTMTDTGVGAGVFMGDGNDHFEATGGKIIAPTIEMGTGNDTALFGSSADLSKLHNVNGGADGTTANTGEITFQNISLSGYTDDATTDITNGLNIYRWNTLNLRDGATLQLTGEQLLSDSTSATANNTVNIDSASTLAVQQTPSPVYARTLWADVNNNGRINLSNNATQGDVWTIKGNYHGNNGLLVMDVELNNDASLTDRLVVDGDTSGTTRVKVNNEGGTGALTTEGIKIIEVNGDSSGTFTQEGRIVAGAYEYYLHKNGVNNQDGNWYLRSEIPTVTPPDPGTDPEPGEEEHVYRPEPGSYMANHMASNTLFIMRLHDRLGETQYTDALTGEKRVTSLWLRQIGGHNRSRDESGQLKTQDNRYVVQIGGDLAQWSSDGLDRWHLGAMAGYANQHSNTEAKYSKYRSRGSVDGYSAGLYATWYANDREKTGSYVDTWALYNWFDNEVKGDELSSEKYTSRGVTASIETGYTFKLGERQTDNVTFFLQPKAQAIWMNVRANSHTEHSDSGNSRVSFEGNGNIQTRLGLRAYANGHSDIDKGKEREFEPFIEANWIHNTHNFGASMNGDRNHIDGTRNIAELKLGVEGQISKPFTLWSNVAQQLGDAGYSDTQVILGMKYSF</sequence>
<dbReference type="InterPro" id="IPR006315">
    <property type="entry name" value="OM_autotransptr_brl_dom"/>
</dbReference>
<feature type="region of interest" description="Disordered" evidence="1">
    <location>
        <begin position="621"/>
        <end position="650"/>
    </location>
</feature>
<feature type="chain" id="PRO_5015895127" evidence="2">
    <location>
        <begin position="26"/>
        <end position="968"/>
    </location>
</feature>
<organism evidence="4 5">
    <name type="scientific">Leminorella richardii</name>
    <dbReference type="NCBI Taxonomy" id="158841"/>
    <lineage>
        <taxon>Bacteria</taxon>
        <taxon>Pseudomonadati</taxon>
        <taxon>Pseudomonadota</taxon>
        <taxon>Gammaproteobacteria</taxon>
        <taxon>Enterobacterales</taxon>
        <taxon>Budviciaceae</taxon>
        <taxon>Leminorella</taxon>
    </lineage>
</organism>
<dbReference type="Pfam" id="PF18883">
    <property type="entry name" value="AC_1"/>
    <property type="match status" value="1"/>
</dbReference>
<dbReference type="NCBIfam" id="TIGR01414">
    <property type="entry name" value="autotrans_barl"/>
    <property type="match status" value="1"/>
</dbReference>
<dbReference type="InterPro" id="IPR011050">
    <property type="entry name" value="Pectin_lyase_fold/virulence"/>
</dbReference>
<dbReference type="Gene3D" id="2.40.128.130">
    <property type="entry name" value="Autotransporter beta-domain"/>
    <property type="match status" value="1"/>
</dbReference>
<dbReference type="InterPro" id="IPR036709">
    <property type="entry name" value="Autotransporte_beta_dom_sf"/>
</dbReference>
<dbReference type="SUPFAM" id="SSF103515">
    <property type="entry name" value="Autotransporter"/>
    <property type="match status" value="1"/>
</dbReference>
<dbReference type="Pfam" id="PF03797">
    <property type="entry name" value="Autotransporter"/>
    <property type="match status" value="1"/>
</dbReference>
<dbReference type="PANTHER" id="PTHR12338:SF5">
    <property type="entry name" value="ANTIGEN 43-RELATED"/>
    <property type="match status" value="1"/>
</dbReference>
<gene>
    <name evidence="4" type="primary">icsA_5</name>
    <name evidence="4" type="ORF">NCTC12151_01550</name>
</gene>
<feature type="signal peptide" evidence="2">
    <location>
        <begin position="1"/>
        <end position="25"/>
    </location>
</feature>
<dbReference type="RefSeq" id="WP_170126507.1">
    <property type="nucleotide sequence ID" value="NZ_LR698987.1"/>
</dbReference>
<protein>
    <submittedName>
        <fullName evidence="4">Outer membrane protein IcsA autotransporter</fullName>
    </submittedName>
</protein>
<dbReference type="GO" id="GO:0019867">
    <property type="term" value="C:outer membrane"/>
    <property type="evidence" value="ECO:0007669"/>
    <property type="project" value="InterPro"/>
</dbReference>
<accession>A0A2X4V481</accession>
<keyword evidence="5" id="KW-1185">Reference proteome</keyword>
<dbReference type="AlphaFoldDB" id="A0A2X4V481"/>
<evidence type="ECO:0000313" key="5">
    <source>
        <dbReference type="Proteomes" id="UP000249005"/>
    </source>
</evidence>
<dbReference type="InterPro" id="IPR043990">
    <property type="entry name" value="AC_1"/>
</dbReference>
<dbReference type="InterPro" id="IPR005546">
    <property type="entry name" value="Autotransporte_beta"/>
</dbReference>
<reference evidence="4 5" key="1">
    <citation type="submission" date="2018-06" db="EMBL/GenBank/DDBJ databases">
        <authorList>
            <consortium name="Pathogen Informatics"/>
            <person name="Doyle S."/>
        </authorList>
    </citation>
    <scope>NUCLEOTIDE SEQUENCE [LARGE SCALE GENOMIC DNA]</scope>
    <source>
        <strain evidence="4 5">NCTC12151</strain>
    </source>
</reference>
<evidence type="ECO:0000313" key="4">
    <source>
        <dbReference type="EMBL" id="SQI40100.1"/>
    </source>
</evidence>
<name>A0A2X4V481_9GAMM</name>
<evidence type="ECO:0000256" key="2">
    <source>
        <dbReference type="SAM" id="SignalP"/>
    </source>
</evidence>
<evidence type="ECO:0000256" key="1">
    <source>
        <dbReference type="SAM" id="MobiDB-lite"/>
    </source>
</evidence>
<dbReference type="PROSITE" id="PS51208">
    <property type="entry name" value="AUTOTRANSPORTER"/>
    <property type="match status" value="1"/>
</dbReference>
<dbReference type="CDD" id="cd01344">
    <property type="entry name" value="PL2_Passenger_AT"/>
    <property type="match status" value="1"/>
</dbReference>
<dbReference type="EMBL" id="LS483470">
    <property type="protein sequence ID" value="SQI40100.1"/>
    <property type="molecule type" value="Genomic_DNA"/>
</dbReference>